<gene>
    <name evidence="3" type="ORF">L1857_25430</name>
</gene>
<dbReference type="InterPro" id="IPR029045">
    <property type="entry name" value="ClpP/crotonase-like_dom_sf"/>
</dbReference>
<dbReference type="SUPFAM" id="SSF52096">
    <property type="entry name" value="ClpP/crotonase"/>
    <property type="match status" value="1"/>
</dbReference>
<reference evidence="3" key="1">
    <citation type="submission" date="2022-01" db="EMBL/GenBank/DDBJ databases">
        <title>PSI-footprinting approach for the identification of protein synthesis inhibitor producers.</title>
        <authorList>
            <person name="Handel F."/>
            <person name="Kulik A."/>
            <person name="Wex K.W."/>
            <person name="Berscheid A."/>
            <person name="Saur J.S."/>
            <person name="Winkler A."/>
            <person name="Wibberg D."/>
            <person name="Kalinowski J."/>
            <person name="Broetz-Oesterhelt H."/>
            <person name="Mast Y."/>
        </authorList>
    </citation>
    <scope>NUCLEOTIDE SEQUENCE</scope>
    <source>
        <strain evidence="3">KNN 49.3e</strain>
    </source>
</reference>
<dbReference type="PANTHER" id="PTHR43802:SF1">
    <property type="entry name" value="IP11341P-RELATED"/>
    <property type="match status" value="1"/>
</dbReference>
<proteinExistence type="inferred from homology"/>
<feature type="compositionally biased region" description="Low complexity" evidence="2">
    <location>
        <begin position="209"/>
        <end position="226"/>
    </location>
</feature>
<dbReference type="PANTHER" id="PTHR43802">
    <property type="entry name" value="ENOYL-COA HYDRATASE"/>
    <property type="match status" value="1"/>
</dbReference>
<evidence type="ECO:0000313" key="3">
    <source>
        <dbReference type="EMBL" id="UQS25912.1"/>
    </source>
</evidence>
<accession>A0ABY4P0P0</accession>
<dbReference type="InterPro" id="IPR036866">
    <property type="entry name" value="RibonucZ/Hydroxyglut_hydro"/>
</dbReference>
<dbReference type="CDD" id="cd06558">
    <property type="entry name" value="crotonase-like"/>
    <property type="match status" value="1"/>
</dbReference>
<name>A0ABY4P0P0_9PSEU</name>
<feature type="region of interest" description="Disordered" evidence="2">
    <location>
        <begin position="205"/>
        <end position="261"/>
    </location>
</feature>
<protein>
    <submittedName>
        <fullName evidence="3">Enoyl-CoA hydratase-related protein</fullName>
    </submittedName>
</protein>
<dbReference type="Pfam" id="PF00378">
    <property type="entry name" value="ECH_1"/>
    <property type="match status" value="1"/>
</dbReference>
<organism evidence="3 4">
    <name type="scientific">Amycolatopsis thermalba</name>
    <dbReference type="NCBI Taxonomy" id="944492"/>
    <lineage>
        <taxon>Bacteria</taxon>
        <taxon>Bacillati</taxon>
        <taxon>Actinomycetota</taxon>
        <taxon>Actinomycetes</taxon>
        <taxon>Pseudonocardiales</taxon>
        <taxon>Pseudonocardiaceae</taxon>
        <taxon>Amycolatopsis</taxon>
    </lineage>
</organism>
<dbReference type="Proteomes" id="UP000830158">
    <property type="component" value="Chromosome"/>
</dbReference>
<evidence type="ECO:0000256" key="1">
    <source>
        <dbReference type="ARBA" id="ARBA00005254"/>
    </source>
</evidence>
<dbReference type="RefSeq" id="WP_205413212.1">
    <property type="nucleotide sequence ID" value="NZ_CP091196.1"/>
</dbReference>
<sequence length="261" mass="27129">MLEGHPLIPVEAGHSDSTVLHVPDLGLVTAGDVAHETVHQYPADGGLGGGIDAWLRALDKVRGLAPVAVVAGHGAFDLAMLHDPSRAYALLESDDGLRCGVLFARGEHFTAGLDLADVGRAIQAGTGLSPDGGRDPWRLDGNSTTPAVAAQGWVLTLGIELLLAAGIRVASRDARLSQLEVRRGIYPFGGATLRFPAKLAGATPCAGCSPATSSTPPRPTASVSSRKSPPPSTSHAPVRHGRRKEGNRSFLERRKAAFAGR</sequence>
<dbReference type="EMBL" id="CP091196">
    <property type="protein sequence ID" value="UQS25912.1"/>
    <property type="molecule type" value="Genomic_DNA"/>
</dbReference>
<dbReference type="Gene3D" id="3.90.226.10">
    <property type="entry name" value="2-enoyl-CoA Hydratase, Chain A, domain 1"/>
    <property type="match status" value="1"/>
</dbReference>
<dbReference type="SUPFAM" id="SSF56281">
    <property type="entry name" value="Metallo-hydrolase/oxidoreductase"/>
    <property type="match status" value="1"/>
</dbReference>
<feature type="compositionally biased region" description="Basic and acidic residues" evidence="2">
    <location>
        <begin position="244"/>
        <end position="255"/>
    </location>
</feature>
<dbReference type="Gene3D" id="3.60.15.10">
    <property type="entry name" value="Ribonuclease Z/Hydroxyacylglutathione hydrolase-like"/>
    <property type="match status" value="1"/>
</dbReference>
<dbReference type="InterPro" id="IPR001753">
    <property type="entry name" value="Enoyl-CoA_hydra/iso"/>
</dbReference>
<keyword evidence="4" id="KW-1185">Reference proteome</keyword>
<comment type="similarity">
    <text evidence="1">Belongs to the enoyl-CoA hydratase/isomerase family.</text>
</comment>
<evidence type="ECO:0000256" key="2">
    <source>
        <dbReference type="SAM" id="MobiDB-lite"/>
    </source>
</evidence>
<evidence type="ECO:0000313" key="4">
    <source>
        <dbReference type="Proteomes" id="UP000830158"/>
    </source>
</evidence>